<reference evidence="1 2" key="1">
    <citation type="submission" date="2019-11" db="EMBL/GenBank/DDBJ databases">
        <title>Comparative genomics of hydrocarbon-degrading Desulfosarcina strains.</title>
        <authorList>
            <person name="Watanabe M."/>
            <person name="Kojima H."/>
            <person name="Fukui M."/>
        </authorList>
    </citation>
    <scope>NUCLEOTIDE SEQUENCE [LARGE SCALE GENOMIC DNA]</scope>
    <source>
        <strain evidence="1 2">PP31</strain>
    </source>
</reference>
<dbReference type="RefSeq" id="WP_155304691.1">
    <property type="nucleotide sequence ID" value="NZ_AP021875.1"/>
</dbReference>
<keyword evidence="2" id="KW-1185">Reference proteome</keyword>
<protein>
    <submittedName>
        <fullName evidence="1">Uncharacterized protein</fullName>
    </submittedName>
</protein>
<dbReference type="Proteomes" id="UP000427769">
    <property type="component" value="Chromosome"/>
</dbReference>
<dbReference type="AlphaFoldDB" id="A0A5K7Z7W2"/>
<evidence type="ECO:0000313" key="1">
    <source>
        <dbReference type="EMBL" id="BBO75801.1"/>
    </source>
</evidence>
<gene>
    <name evidence="1" type="ORF">DSCW_32180</name>
</gene>
<evidence type="ECO:0000313" key="2">
    <source>
        <dbReference type="Proteomes" id="UP000427769"/>
    </source>
</evidence>
<sequence length="58" mass="6586">MHLMTSMSAPTAIGTIAIKNRFVHSANHKAMVLDFIRQVWGSHAQSVGTRQLEYYREP</sequence>
<dbReference type="KEGG" id="dwd:DSCW_32180"/>
<dbReference type="EMBL" id="AP021875">
    <property type="protein sequence ID" value="BBO75801.1"/>
    <property type="molecule type" value="Genomic_DNA"/>
</dbReference>
<name>A0A5K7Z7W2_9BACT</name>
<accession>A0A5K7Z7W2</accession>
<organism evidence="1 2">
    <name type="scientific">Desulfosarcina widdelii</name>
    <dbReference type="NCBI Taxonomy" id="947919"/>
    <lineage>
        <taxon>Bacteria</taxon>
        <taxon>Pseudomonadati</taxon>
        <taxon>Thermodesulfobacteriota</taxon>
        <taxon>Desulfobacteria</taxon>
        <taxon>Desulfobacterales</taxon>
        <taxon>Desulfosarcinaceae</taxon>
        <taxon>Desulfosarcina</taxon>
    </lineage>
</organism>
<proteinExistence type="predicted"/>